<dbReference type="PANTHER" id="PTHR36892:SF10">
    <property type="entry name" value="OS01G0201900 PROTEIN"/>
    <property type="match status" value="1"/>
</dbReference>
<organism evidence="2 3">
    <name type="scientific">Eleusine coracana subsp. coracana</name>
    <dbReference type="NCBI Taxonomy" id="191504"/>
    <lineage>
        <taxon>Eukaryota</taxon>
        <taxon>Viridiplantae</taxon>
        <taxon>Streptophyta</taxon>
        <taxon>Embryophyta</taxon>
        <taxon>Tracheophyta</taxon>
        <taxon>Spermatophyta</taxon>
        <taxon>Magnoliopsida</taxon>
        <taxon>Liliopsida</taxon>
        <taxon>Poales</taxon>
        <taxon>Poaceae</taxon>
        <taxon>PACMAD clade</taxon>
        <taxon>Chloridoideae</taxon>
        <taxon>Cynodonteae</taxon>
        <taxon>Eleusininae</taxon>
        <taxon>Eleusine</taxon>
    </lineage>
</organism>
<feature type="compositionally biased region" description="Polar residues" evidence="1">
    <location>
        <begin position="325"/>
        <end position="342"/>
    </location>
</feature>
<dbReference type="Proteomes" id="UP001054889">
    <property type="component" value="Unassembled WGS sequence"/>
</dbReference>
<dbReference type="EMBL" id="BQKI01000095">
    <property type="protein sequence ID" value="GJN38035.1"/>
    <property type="molecule type" value="Genomic_DNA"/>
</dbReference>
<name>A0AAV5FU79_ELECO</name>
<reference evidence="2" key="1">
    <citation type="journal article" date="2018" name="DNA Res.">
        <title>Multiple hybrid de novo genome assembly of finger millet, an orphan allotetraploid crop.</title>
        <authorList>
            <person name="Hatakeyama M."/>
            <person name="Aluri S."/>
            <person name="Balachadran M.T."/>
            <person name="Sivarajan S.R."/>
            <person name="Patrignani A."/>
            <person name="Gruter S."/>
            <person name="Poveda L."/>
            <person name="Shimizu-Inatsugi R."/>
            <person name="Baeten J."/>
            <person name="Francoijs K.J."/>
            <person name="Nataraja K.N."/>
            <person name="Reddy Y.A.N."/>
            <person name="Phadnis S."/>
            <person name="Ravikumar R.L."/>
            <person name="Schlapbach R."/>
            <person name="Sreeman S.M."/>
            <person name="Shimizu K.K."/>
        </authorList>
    </citation>
    <scope>NUCLEOTIDE SEQUENCE</scope>
</reference>
<sequence>MAAAFSIRAYAESMRDRTAAELGPFAFAAKDLPPMEVRLFRWWEDELAAVKASEAEDYYEAAPGKGRAPKKRSISDLFAAAPPVDPSGSSGVERAGEDDEVLGAIMRRAKEQRRRRRLAEAAAAAVTATAPTAEAEPSSAGGTREVEANSTRQETLDETNLQDEMGSPESSEEPEAEENMSSLQKKVPDPKEKKHGKTSSLQKNKTDKLKYIESRKAIKVGKQRDLEKLIPVHSILKKYTKHTSVKMVKEKHRNPKRAGVIELCRKSVKRVKFSEANDVLGSNKQSSKIPPQLESLCKLFSDAMTSSSSSTDMSSEGDRHIAPSTHMSSEGDTNMAASTHMSSEGDRHMATSTDMSSEGDRHITAESSSSHMPEEAFTKAKKANENTDHENCSKLSNTGTSGLFDLNQALPESIELNGPYISNSEGANVEHTQDATFSMDEEALDNGRENRKYAADLDIRGKAKSHSLPNRTIHDSVQLQQSWCSMTLHHGISKFSTGGELPSCQFQEFNRGKPNFHSEMNVQQERWPAAGQTLRLMGKDLTVSTTRVSYLDETSQKHTGPSDKDNLNAKMVLGLPRQGQPFLSLQAPSIPVVSLNSASTVHDSANPASKIQGQFGYRAPHNFSQPLPTANLFSGDPSPYEDRFRNSANSESRRNVLLGYPPLPSNGREAFRQNSRAPWQYYSDHSTRTESPSEPFVPVVTRHILPSSDYHANLPQPYGVYSASSSVRFP</sequence>
<comment type="caution">
    <text evidence="2">The sequence shown here is derived from an EMBL/GenBank/DDBJ whole genome shotgun (WGS) entry which is preliminary data.</text>
</comment>
<evidence type="ECO:0000313" key="3">
    <source>
        <dbReference type="Proteomes" id="UP001054889"/>
    </source>
</evidence>
<feature type="region of interest" description="Disordered" evidence="1">
    <location>
        <begin position="122"/>
        <end position="207"/>
    </location>
</feature>
<feature type="compositionally biased region" description="Low complexity" evidence="1">
    <location>
        <begin position="122"/>
        <end position="136"/>
    </location>
</feature>
<evidence type="ECO:0000256" key="1">
    <source>
        <dbReference type="SAM" id="MobiDB-lite"/>
    </source>
</evidence>
<proteinExistence type="predicted"/>
<accession>A0AAV5FU79</accession>
<gene>
    <name evidence="2" type="primary">gb27043</name>
    <name evidence="2" type="ORF">PR202_gb27043</name>
</gene>
<dbReference type="PANTHER" id="PTHR36892">
    <property type="entry name" value="OS01G0201800 PROTEIN"/>
    <property type="match status" value="1"/>
</dbReference>
<feature type="region of interest" description="Disordered" evidence="1">
    <location>
        <begin position="305"/>
        <end position="360"/>
    </location>
</feature>
<keyword evidence="3" id="KW-1185">Reference proteome</keyword>
<dbReference type="AlphaFoldDB" id="A0AAV5FU79"/>
<feature type="region of interest" description="Disordered" evidence="1">
    <location>
        <begin position="379"/>
        <end position="399"/>
    </location>
</feature>
<feature type="compositionally biased region" description="Basic and acidic residues" evidence="1">
    <location>
        <begin position="379"/>
        <end position="392"/>
    </location>
</feature>
<protein>
    <submittedName>
        <fullName evidence="2">Uncharacterized protein</fullName>
    </submittedName>
</protein>
<evidence type="ECO:0000313" key="2">
    <source>
        <dbReference type="EMBL" id="GJN38035.1"/>
    </source>
</evidence>
<reference evidence="2" key="2">
    <citation type="submission" date="2021-12" db="EMBL/GenBank/DDBJ databases">
        <title>Resequencing data analysis of finger millet.</title>
        <authorList>
            <person name="Hatakeyama M."/>
            <person name="Aluri S."/>
            <person name="Balachadran M.T."/>
            <person name="Sivarajan S.R."/>
            <person name="Poveda L."/>
            <person name="Shimizu-Inatsugi R."/>
            <person name="Schlapbach R."/>
            <person name="Sreeman S.M."/>
            <person name="Shimizu K.K."/>
        </authorList>
    </citation>
    <scope>NUCLEOTIDE SEQUENCE</scope>
</reference>
<feature type="compositionally biased region" description="Low complexity" evidence="1">
    <location>
        <begin position="305"/>
        <end position="314"/>
    </location>
</feature>